<dbReference type="Pfam" id="PF00168">
    <property type="entry name" value="C2"/>
    <property type="match status" value="1"/>
</dbReference>
<dbReference type="PROSITE" id="PS50004">
    <property type="entry name" value="C2"/>
    <property type="match status" value="1"/>
</dbReference>
<evidence type="ECO:0000256" key="4">
    <source>
        <dbReference type="ARBA" id="ARBA00023098"/>
    </source>
</evidence>
<feature type="compositionally biased region" description="Basic and acidic residues" evidence="7">
    <location>
        <begin position="684"/>
        <end position="696"/>
    </location>
</feature>
<feature type="compositionally biased region" description="Polar residues" evidence="7">
    <location>
        <begin position="48"/>
        <end position="66"/>
    </location>
</feature>
<evidence type="ECO:0000256" key="5">
    <source>
        <dbReference type="ARBA" id="ARBA00023224"/>
    </source>
</evidence>
<dbReference type="Gene3D" id="2.30.29.30">
    <property type="entry name" value="Pleckstrin-homology domain (PH domain)/Phosphotyrosine-binding domain (PTB)"/>
    <property type="match status" value="1"/>
</dbReference>
<evidence type="ECO:0000313" key="12">
    <source>
        <dbReference type="Proteomes" id="UP001302812"/>
    </source>
</evidence>
<dbReference type="SUPFAM" id="SSF49562">
    <property type="entry name" value="C2 domain (Calcium/lipid-binding domain, CaLB)"/>
    <property type="match status" value="1"/>
</dbReference>
<feature type="region of interest" description="Disordered" evidence="7">
    <location>
        <begin position="1"/>
        <end position="115"/>
    </location>
</feature>
<dbReference type="CDD" id="cd00275">
    <property type="entry name" value="C2_PLC_like"/>
    <property type="match status" value="1"/>
</dbReference>
<evidence type="ECO:0000256" key="2">
    <source>
        <dbReference type="ARBA" id="ARBA00022801"/>
    </source>
</evidence>
<feature type="domain" description="C2" evidence="8">
    <location>
        <begin position="903"/>
        <end position="1048"/>
    </location>
</feature>
<protein>
    <recommendedName>
        <fullName evidence="1 6">Phosphoinositide phospholipase C</fullName>
        <ecNumber evidence="1 6">3.1.4.11</ecNumber>
    </recommendedName>
</protein>
<dbReference type="Pfam" id="PF00387">
    <property type="entry name" value="PI-PLC-Y"/>
    <property type="match status" value="1"/>
</dbReference>
<dbReference type="InterPro" id="IPR002048">
    <property type="entry name" value="EF_hand_dom"/>
</dbReference>
<dbReference type="PANTHER" id="PTHR10336:SF36">
    <property type="entry name" value="1-PHOSPHATIDYLINOSITOL 4,5-BISPHOSPHATE PHOSPHODIESTERASE BETA-4"/>
    <property type="match status" value="1"/>
</dbReference>
<dbReference type="SUPFAM" id="SSF50729">
    <property type="entry name" value="PH domain-like"/>
    <property type="match status" value="1"/>
</dbReference>
<dbReference type="InterPro" id="IPR001192">
    <property type="entry name" value="PI-PLC_fam"/>
</dbReference>
<feature type="compositionally biased region" description="Low complexity" evidence="7">
    <location>
        <begin position="97"/>
        <end position="108"/>
    </location>
</feature>
<dbReference type="GO" id="GO:0051209">
    <property type="term" value="P:release of sequestered calcium ion into cytosol"/>
    <property type="evidence" value="ECO:0007669"/>
    <property type="project" value="TreeGrafter"/>
</dbReference>
<dbReference type="FunFam" id="3.20.20.190:FF:000049">
    <property type="entry name" value="Phosphoinositide phospholipase C"/>
    <property type="match status" value="1"/>
</dbReference>
<accession>A0AAN6YTQ0</accession>
<dbReference type="InterPro" id="IPR011992">
    <property type="entry name" value="EF-hand-dom_pair"/>
</dbReference>
<keyword evidence="2 6" id="KW-0378">Hydrolase</keyword>
<dbReference type="InterPro" id="IPR017946">
    <property type="entry name" value="PLC-like_Pdiesterase_TIM-brl"/>
</dbReference>
<dbReference type="PRINTS" id="PR00390">
    <property type="entry name" value="PHPHLIPASEC"/>
</dbReference>
<reference evidence="11" key="2">
    <citation type="submission" date="2023-05" db="EMBL/GenBank/DDBJ databases">
        <authorList>
            <consortium name="Lawrence Berkeley National Laboratory"/>
            <person name="Steindorff A."/>
            <person name="Hensen N."/>
            <person name="Bonometti L."/>
            <person name="Westerberg I."/>
            <person name="Brannstrom I.O."/>
            <person name="Guillou S."/>
            <person name="Cros-Aarteil S."/>
            <person name="Calhoun S."/>
            <person name="Haridas S."/>
            <person name="Kuo A."/>
            <person name="Mondo S."/>
            <person name="Pangilinan J."/>
            <person name="Riley R."/>
            <person name="Labutti K."/>
            <person name="Andreopoulos B."/>
            <person name="Lipzen A."/>
            <person name="Chen C."/>
            <person name="Yanf M."/>
            <person name="Daum C."/>
            <person name="Ng V."/>
            <person name="Clum A."/>
            <person name="Ohm R."/>
            <person name="Martin F."/>
            <person name="Silar P."/>
            <person name="Natvig D."/>
            <person name="Lalanne C."/>
            <person name="Gautier V."/>
            <person name="Ament-Velasquez S.L."/>
            <person name="Kruys A."/>
            <person name="Hutchinson M.I."/>
            <person name="Powell A.J."/>
            <person name="Barry K."/>
            <person name="Miller A.N."/>
            <person name="Grigoriev I.V."/>
            <person name="Debuchy R."/>
            <person name="Gladieux P."/>
            <person name="Thoren M.H."/>
            <person name="Johannesson H."/>
        </authorList>
    </citation>
    <scope>NUCLEOTIDE SEQUENCE</scope>
    <source>
        <strain evidence="11">CBS 508.74</strain>
    </source>
</reference>
<feature type="compositionally biased region" description="Polar residues" evidence="7">
    <location>
        <begin position="171"/>
        <end position="186"/>
    </location>
</feature>
<dbReference type="PROSITE" id="PS50008">
    <property type="entry name" value="PIPLC_Y_DOMAIN"/>
    <property type="match status" value="1"/>
</dbReference>
<organism evidence="11 12">
    <name type="scientific">Canariomyces notabilis</name>
    <dbReference type="NCBI Taxonomy" id="2074819"/>
    <lineage>
        <taxon>Eukaryota</taxon>
        <taxon>Fungi</taxon>
        <taxon>Dikarya</taxon>
        <taxon>Ascomycota</taxon>
        <taxon>Pezizomycotina</taxon>
        <taxon>Sordariomycetes</taxon>
        <taxon>Sordariomycetidae</taxon>
        <taxon>Sordariales</taxon>
        <taxon>Chaetomiaceae</taxon>
        <taxon>Canariomyces</taxon>
    </lineage>
</organism>
<dbReference type="AlphaFoldDB" id="A0AAN6YTQ0"/>
<dbReference type="SMART" id="SM00149">
    <property type="entry name" value="PLCYc"/>
    <property type="match status" value="1"/>
</dbReference>
<feature type="region of interest" description="Disordered" evidence="7">
    <location>
        <begin position="679"/>
        <end position="767"/>
    </location>
</feature>
<dbReference type="InterPro" id="IPR000008">
    <property type="entry name" value="C2_dom"/>
</dbReference>
<feature type="compositionally biased region" description="Low complexity" evidence="7">
    <location>
        <begin position="210"/>
        <end position="220"/>
    </location>
</feature>
<dbReference type="SMART" id="SM00148">
    <property type="entry name" value="PLCXc"/>
    <property type="match status" value="1"/>
</dbReference>
<dbReference type="Gene3D" id="2.60.40.150">
    <property type="entry name" value="C2 domain"/>
    <property type="match status" value="1"/>
</dbReference>
<dbReference type="EMBL" id="MU853338">
    <property type="protein sequence ID" value="KAK4113766.1"/>
    <property type="molecule type" value="Genomic_DNA"/>
</dbReference>
<keyword evidence="12" id="KW-1185">Reference proteome</keyword>
<dbReference type="SUPFAM" id="SSF51695">
    <property type="entry name" value="PLC-like phosphodiesterases"/>
    <property type="match status" value="1"/>
</dbReference>
<reference evidence="11" key="1">
    <citation type="journal article" date="2023" name="Mol. Phylogenet. Evol.">
        <title>Genome-scale phylogeny and comparative genomics of the fungal order Sordariales.</title>
        <authorList>
            <person name="Hensen N."/>
            <person name="Bonometti L."/>
            <person name="Westerberg I."/>
            <person name="Brannstrom I.O."/>
            <person name="Guillou S."/>
            <person name="Cros-Aarteil S."/>
            <person name="Calhoun S."/>
            <person name="Haridas S."/>
            <person name="Kuo A."/>
            <person name="Mondo S."/>
            <person name="Pangilinan J."/>
            <person name="Riley R."/>
            <person name="LaButti K."/>
            <person name="Andreopoulos B."/>
            <person name="Lipzen A."/>
            <person name="Chen C."/>
            <person name="Yan M."/>
            <person name="Daum C."/>
            <person name="Ng V."/>
            <person name="Clum A."/>
            <person name="Steindorff A."/>
            <person name="Ohm R.A."/>
            <person name="Martin F."/>
            <person name="Silar P."/>
            <person name="Natvig D.O."/>
            <person name="Lalanne C."/>
            <person name="Gautier V."/>
            <person name="Ament-Velasquez S.L."/>
            <person name="Kruys A."/>
            <person name="Hutchinson M.I."/>
            <person name="Powell A.J."/>
            <person name="Barry K."/>
            <person name="Miller A.N."/>
            <person name="Grigoriev I.V."/>
            <person name="Debuchy R."/>
            <person name="Gladieux P."/>
            <person name="Hiltunen Thoren M."/>
            <person name="Johannesson H."/>
        </authorList>
    </citation>
    <scope>NUCLEOTIDE SEQUENCE</scope>
    <source>
        <strain evidence="11">CBS 508.74</strain>
    </source>
</reference>
<dbReference type="InterPro" id="IPR000909">
    <property type="entry name" value="PLipase_C_PInositol-sp_X_dom"/>
</dbReference>
<evidence type="ECO:0000313" key="11">
    <source>
        <dbReference type="EMBL" id="KAK4113766.1"/>
    </source>
</evidence>
<evidence type="ECO:0000256" key="6">
    <source>
        <dbReference type="RuleBase" id="RU361133"/>
    </source>
</evidence>
<keyword evidence="4 6" id="KW-0443">Lipid metabolism</keyword>
<feature type="compositionally biased region" description="Low complexity" evidence="7">
    <location>
        <begin position="31"/>
        <end position="47"/>
    </location>
</feature>
<evidence type="ECO:0000259" key="9">
    <source>
        <dbReference type="PROSITE" id="PS50008"/>
    </source>
</evidence>
<feature type="domain" description="EF-hand" evidence="10">
    <location>
        <begin position="440"/>
        <end position="475"/>
    </location>
</feature>
<dbReference type="InterPro" id="IPR001711">
    <property type="entry name" value="PLipase_C_Pinositol-sp_Y"/>
</dbReference>
<keyword evidence="5" id="KW-0807">Transducer</keyword>
<dbReference type="CDD" id="cd16207">
    <property type="entry name" value="EFh_ScPlc1p_like"/>
    <property type="match status" value="1"/>
</dbReference>
<evidence type="ECO:0000256" key="7">
    <source>
        <dbReference type="SAM" id="MobiDB-lite"/>
    </source>
</evidence>
<dbReference type="SUPFAM" id="SSF47473">
    <property type="entry name" value="EF-hand"/>
    <property type="match status" value="1"/>
</dbReference>
<name>A0AAN6YTQ0_9PEZI</name>
<dbReference type="PROSITE" id="PS50222">
    <property type="entry name" value="EF_HAND_2"/>
    <property type="match status" value="1"/>
</dbReference>
<dbReference type="CDD" id="cd08598">
    <property type="entry name" value="PI-PLC1c_yeast"/>
    <property type="match status" value="1"/>
</dbReference>
<comment type="catalytic activity">
    <reaction evidence="6">
        <text>a 1,2-diacyl-sn-glycero-3-phospho-(1D-myo-inositol-4,5-bisphosphate) + H2O = 1D-myo-inositol 1,4,5-trisphosphate + a 1,2-diacyl-sn-glycerol + H(+)</text>
        <dbReference type="Rhea" id="RHEA:33179"/>
        <dbReference type="ChEBI" id="CHEBI:15377"/>
        <dbReference type="ChEBI" id="CHEBI:15378"/>
        <dbReference type="ChEBI" id="CHEBI:17815"/>
        <dbReference type="ChEBI" id="CHEBI:58456"/>
        <dbReference type="ChEBI" id="CHEBI:203600"/>
        <dbReference type="EC" id="3.1.4.11"/>
    </reaction>
</comment>
<sequence>MASQPAQSRRPRPDHVKTDLSHQTRLVVGPSSALSNSSVSPSSRDGSPLQSVGTGPGTSSSLQQSPEPLEPVEMDSTITPFLLPESVSAKQSEQHGSTLSRRTSTSSLAQANLKSPGTMAMGEAVKMSIVRRASNSVRSKAAGLLNRRASSTNPRSRDGSVGPGVMRRRGSTSIPNTPFENISPFETDSDEEVAVANDDLFGYDGVPREPSTSDPAASPAPYGLIPLALRQGVTLTKVTKKKSTKRIVLCLDPDSAKLTWDRSRSSKSIYIDDIKEIRVAEDIRQYRLDAGLPEADEPRFFSIIYTPPDKSGTKVLHLVADDDGSFQQWIQALETISKHRQDFAASLMSFNDKAVRAYWAREMDKQFGNRPRSAEEEQIDFFGVERVCRSLHIHVSPDQLRAKFEAVKGRRASSDDLPSTQTCGSRLNFEEFLEFVRLMKIRGDIRNAFQAHTADSEGGMTREEFLHFLREVQRENVEEDPAYWDAAFLRFARKGKPRDAERAAVLVDDGLTMSEAAFASFLTSTSNEAILKEPKHYVLDRPLNEYYISSSHNTYLLGRQVAGISSVEGYISALMRGCRCVEVDCWDGPDGQPVVMHGRTLTTRISFLEVIKTINKYAFVRSRFPLFISLEVRCGLATQAIMARIMIEIFGEKLVRTPLDPSSDRLPSPSELMERILIKVKKSQQPEESPKNGDRVGRRRGNSMPSPYLRAVAGDNTFGPPPASPLLSPTPVGRSSRQINTIAEGVVPESLSSSGPSEYDSESEKDSASVKKVTSKISPILGDLGVYCSGINFDGFDSPEAKRFNHIFSFKEKTFADKNQPGEGKRALYRHNMRYLMRVYPNGGRITSTNFDPLIYWKRGVQMAALNWQTFDLGMQLNQAMFDGGTDKSGYVLKPLEGRQIQVMPNLSPDLCVGKRPRKKIAFEIEVISAQQLMRPWSLGEKRTLDPYVEVEVFLADDERSKADAGTAASQEVPLKYRTKIVRDNGFNPEFNQSFLFDITTKYPDLIFVRWSVRLADKGYSDRNPPLATFTAKLSSLKQGYRTIPLLDHNGDRFLFSTLFCKIRKGQMTDIMVSYQEDGTKNGNKLKNISKTVFNPPTSPKSSMDSFR</sequence>
<dbReference type="PROSITE" id="PS50007">
    <property type="entry name" value="PIPLC_X_DOMAIN"/>
    <property type="match status" value="1"/>
</dbReference>
<evidence type="ECO:0000259" key="8">
    <source>
        <dbReference type="PROSITE" id="PS50004"/>
    </source>
</evidence>
<dbReference type="GO" id="GO:0004435">
    <property type="term" value="F:phosphatidylinositol-4,5-bisphosphate phospholipase C activity"/>
    <property type="evidence" value="ECO:0007669"/>
    <property type="project" value="UniProtKB-EC"/>
</dbReference>
<dbReference type="PANTHER" id="PTHR10336">
    <property type="entry name" value="PHOSPHOINOSITIDE-SPECIFIC PHOSPHOLIPASE C FAMILY PROTEIN"/>
    <property type="match status" value="1"/>
</dbReference>
<dbReference type="GO" id="GO:0048015">
    <property type="term" value="P:phosphatidylinositol-mediated signaling"/>
    <property type="evidence" value="ECO:0007669"/>
    <property type="project" value="TreeGrafter"/>
</dbReference>
<proteinExistence type="predicted"/>
<dbReference type="GeneID" id="89935535"/>
<dbReference type="GO" id="GO:0016042">
    <property type="term" value="P:lipid catabolic process"/>
    <property type="evidence" value="ECO:0007669"/>
    <property type="project" value="UniProtKB-KW"/>
</dbReference>
<feature type="region of interest" description="Disordered" evidence="7">
    <location>
        <begin position="1084"/>
        <end position="1108"/>
    </location>
</feature>
<evidence type="ECO:0000256" key="1">
    <source>
        <dbReference type="ARBA" id="ARBA00012368"/>
    </source>
</evidence>
<gene>
    <name evidence="11" type="ORF">N656DRAFT_707222</name>
</gene>
<dbReference type="SMART" id="SM00239">
    <property type="entry name" value="C2"/>
    <property type="match status" value="1"/>
</dbReference>
<evidence type="ECO:0000256" key="3">
    <source>
        <dbReference type="ARBA" id="ARBA00022963"/>
    </source>
</evidence>
<dbReference type="Pfam" id="PF00388">
    <property type="entry name" value="PI-PLC-X"/>
    <property type="match status" value="1"/>
</dbReference>
<feature type="region of interest" description="Disordered" evidence="7">
    <location>
        <begin position="143"/>
        <end position="188"/>
    </location>
</feature>
<dbReference type="CDD" id="cd13360">
    <property type="entry name" value="PH_PLC_fungal"/>
    <property type="match status" value="1"/>
</dbReference>
<feature type="region of interest" description="Disordered" evidence="7">
    <location>
        <begin position="201"/>
        <end position="220"/>
    </location>
</feature>
<feature type="compositionally biased region" description="Basic and acidic residues" evidence="7">
    <location>
        <begin position="11"/>
        <end position="22"/>
    </location>
</feature>
<dbReference type="InterPro" id="IPR035892">
    <property type="entry name" value="C2_domain_sf"/>
</dbReference>
<dbReference type="InterPro" id="IPR011993">
    <property type="entry name" value="PH-like_dom_sf"/>
</dbReference>
<dbReference type="Proteomes" id="UP001302812">
    <property type="component" value="Unassembled WGS sequence"/>
</dbReference>
<comment type="caution">
    <text evidence="11">The sequence shown here is derived from an EMBL/GenBank/DDBJ whole genome shotgun (WGS) entry which is preliminary data.</text>
</comment>
<dbReference type="Gene3D" id="1.10.238.10">
    <property type="entry name" value="EF-hand"/>
    <property type="match status" value="1"/>
</dbReference>
<evidence type="ECO:0000259" key="10">
    <source>
        <dbReference type="PROSITE" id="PS50222"/>
    </source>
</evidence>
<feature type="domain" description="PI-PLC Y-box" evidence="9">
    <location>
        <begin position="781"/>
        <end position="895"/>
    </location>
</feature>
<dbReference type="EC" id="3.1.4.11" evidence="1 6"/>
<feature type="compositionally biased region" description="Low complexity" evidence="7">
    <location>
        <begin position="744"/>
        <end position="758"/>
    </location>
</feature>
<dbReference type="InterPro" id="IPR037755">
    <property type="entry name" value="Plc1_PH"/>
</dbReference>
<dbReference type="RefSeq" id="XP_064671336.1">
    <property type="nucleotide sequence ID" value="XM_064811410.1"/>
</dbReference>
<dbReference type="Gene3D" id="3.20.20.190">
    <property type="entry name" value="Phosphatidylinositol (PI) phosphodiesterase"/>
    <property type="match status" value="2"/>
</dbReference>
<keyword evidence="3 6" id="KW-0442">Lipid degradation</keyword>
<dbReference type="GO" id="GO:0005509">
    <property type="term" value="F:calcium ion binding"/>
    <property type="evidence" value="ECO:0007669"/>
    <property type="project" value="InterPro"/>
</dbReference>